<feature type="coiled-coil region" evidence="1">
    <location>
        <begin position="575"/>
        <end position="690"/>
    </location>
</feature>
<dbReference type="GeneID" id="100123575"/>
<feature type="coiled-coil region" evidence="1">
    <location>
        <begin position="346"/>
        <end position="401"/>
    </location>
</feature>
<feature type="coiled-coil region" evidence="1">
    <location>
        <begin position="761"/>
        <end position="795"/>
    </location>
</feature>
<dbReference type="GO" id="GO:0035082">
    <property type="term" value="P:axoneme assembly"/>
    <property type="evidence" value="ECO:0007669"/>
    <property type="project" value="InterPro"/>
</dbReference>
<dbReference type="RefSeq" id="XP_001607230.2">
    <property type="nucleotide sequence ID" value="XM_001607180.5"/>
</dbReference>
<dbReference type="KEGG" id="nvi:100123575"/>
<dbReference type="InterPro" id="IPR037386">
    <property type="entry name" value="CCDC40"/>
</dbReference>
<reference evidence="3" key="1">
    <citation type="submission" date="2021-01" db="UniProtKB">
        <authorList>
            <consortium name="EnsemblMetazoa"/>
        </authorList>
    </citation>
    <scope>IDENTIFICATION</scope>
</reference>
<evidence type="ECO:0000256" key="2">
    <source>
        <dbReference type="SAM" id="MobiDB-lite"/>
    </source>
</evidence>
<feature type="coiled-coil region" evidence="1">
    <location>
        <begin position="73"/>
        <end position="180"/>
    </location>
</feature>
<dbReference type="Proteomes" id="UP000002358">
    <property type="component" value="Chromosome 5"/>
</dbReference>
<feature type="region of interest" description="Disordered" evidence="2">
    <location>
        <begin position="1"/>
        <end position="23"/>
    </location>
</feature>
<sequence>MAVEGGDFDFLEEREDDGYQSRSSMHYQENVLIPTKQQWMTDVDENQFKILDPDDPLMKRFQDALKSHLLRIDNKLSDEISELEGAIKDANKTREDEGVVLYDVQQEANRQETALENYKDMLAEVINLRGDIEDRLRKIKETHKKINDELEDKKLKEKKLLQSIESLDALQQQFSKWENELAGNLTISQRISEKDAAVERELLYQKQQKDFVLYKLEDEVWKLQSEIKDLDEQLQIKDQEKIALSQTIADANADLEGLEKEHKTLYSAWNSVLNLISQRDKINEEIIIEQRKIRESLQNLQAQVEKLKKDSYKEMENNERLTSLQSRINEEIKLIKKISDNEKEKYLNLESNLVKISRLVEQSEREFTIAVTEYDSILNEEKSLNKEISKFEIQKRVLEDDILAKLDDKVTHDKAVRYLNKLLHEAKDSILENELNLKRFENSYGKSLFELEKLNSFIENEKFDLEAVVQKNVDKQKDIEKLQTEYRNYDVLLKQKERKIVILNKKIEEILAVTNREEANPLDAKITSMEKTIDETEGKIKKAQQFWLRQQNSMLTLSEQRDIQMQDLSVVSKDIMLMEQKNFKLEMELEKQKKEEANMNKTTNALQQKLIQINLRLASQKELKNELEDKNNVAKSEYVKSLKDAEMELIKLQTDIKHLHDEKVTLKQELKSAQQESLSWEKKVQLANETNKSYKEERNTGGDIAMMKSEIHKMEMRLSYLRKAQEKLVQDMEFCISRRDNIIDEAMAREKKNPKSQHNQRIVLRKRLDDQKAKIKQITKETKQIENKIGNIDAEQKKLLDYLNEGQKLLRQNEDIVPDIEKQIMEAELIKHHNLEVLVRKQRKVSMLQDMKNGRYKPVIKNEMALNEEWQNQQDVNNHLKIIMQQTEHDFPLLKNHIRKILLTLQTS</sequence>
<keyword evidence="4" id="KW-1185">Reference proteome</keyword>
<organism evidence="3 4">
    <name type="scientific">Nasonia vitripennis</name>
    <name type="common">Parasitic wasp</name>
    <dbReference type="NCBI Taxonomy" id="7425"/>
    <lineage>
        <taxon>Eukaryota</taxon>
        <taxon>Metazoa</taxon>
        <taxon>Ecdysozoa</taxon>
        <taxon>Arthropoda</taxon>
        <taxon>Hexapoda</taxon>
        <taxon>Insecta</taxon>
        <taxon>Pterygota</taxon>
        <taxon>Neoptera</taxon>
        <taxon>Endopterygota</taxon>
        <taxon>Hymenoptera</taxon>
        <taxon>Apocrita</taxon>
        <taxon>Proctotrupomorpha</taxon>
        <taxon>Chalcidoidea</taxon>
        <taxon>Pteromalidae</taxon>
        <taxon>Pteromalinae</taxon>
        <taxon>Nasonia</taxon>
    </lineage>
</organism>
<dbReference type="EnsemblMetazoa" id="XM_001607180">
    <property type="protein sequence ID" value="XP_001607230"/>
    <property type="gene ID" value="LOC100123575"/>
</dbReference>
<feature type="compositionally biased region" description="Acidic residues" evidence="2">
    <location>
        <begin position="1"/>
        <end position="18"/>
    </location>
</feature>
<name>A0A7M7GC86_NASVI</name>
<dbReference type="OrthoDB" id="188741at2759"/>
<dbReference type="PANTHER" id="PTHR16275:SF8">
    <property type="entry name" value="COILED-COIL DOMAIN-CONTAINING PROTEIN 40"/>
    <property type="match status" value="1"/>
</dbReference>
<feature type="coiled-coil region" evidence="1">
    <location>
        <begin position="213"/>
        <end position="317"/>
    </location>
</feature>
<feature type="coiled-coil region" evidence="1">
    <location>
        <begin position="465"/>
        <end position="513"/>
    </location>
</feature>
<evidence type="ECO:0000313" key="3">
    <source>
        <dbReference type="EnsemblMetazoa" id="XP_001607230"/>
    </source>
</evidence>
<dbReference type="AlphaFoldDB" id="A0A7M7GC86"/>
<dbReference type="GO" id="GO:0005737">
    <property type="term" value="C:cytoplasm"/>
    <property type="evidence" value="ECO:0007669"/>
    <property type="project" value="TreeGrafter"/>
</dbReference>
<evidence type="ECO:0000313" key="4">
    <source>
        <dbReference type="Proteomes" id="UP000002358"/>
    </source>
</evidence>
<evidence type="ECO:0000256" key="1">
    <source>
        <dbReference type="SAM" id="Coils"/>
    </source>
</evidence>
<dbReference type="FunCoup" id="A0A7M7GC86">
    <property type="interactions" value="76"/>
</dbReference>
<evidence type="ECO:0008006" key="5">
    <source>
        <dbReference type="Google" id="ProtNLM"/>
    </source>
</evidence>
<proteinExistence type="predicted"/>
<accession>A0A7M7GC86</accession>
<keyword evidence="1" id="KW-0175">Coiled coil</keyword>
<dbReference type="InParanoid" id="A0A7M7GC86"/>
<dbReference type="SMR" id="A0A7M7GC86"/>
<dbReference type="PANTHER" id="PTHR16275">
    <property type="entry name" value="COILED-COIL DOMAIN-CONTAINING PROTEIN 40"/>
    <property type="match status" value="1"/>
</dbReference>
<protein>
    <recommendedName>
        <fullName evidence="5">Coiled-coil domain-containing protein 40</fullName>
    </recommendedName>
</protein>